<dbReference type="PANTHER" id="PTHR44757">
    <property type="entry name" value="DIGUANYLATE CYCLASE DGCP"/>
    <property type="match status" value="1"/>
</dbReference>
<feature type="domain" description="PAS" evidence="1">
    <location>
        <begin position="19"/>
        <end position="76"/>
    </location>
</feature>
<reference evidence="3 4" key="1">
    <citation type="submission" date="2019-01" db="EMBL/GenBank/DDBJ databases">
        <title>Genome sequence of Salinicola endophyticus REST5.</title>
        <authorList>
            <person name="Nascimento F.X."/>
        </authorList>
    </citation>
    <scope>NUCLEOTIDE SEQUENCE [LARGE SCALE GENOMIC DNA]</scope>
    <source>
        <strain evidence="3 4">REST5</strain>
    </source>
</reference>
<evidence type="ECO:0000259" key="1">
    <source>
        <dbReference type="PROSITE" id="PS50112"/>
    </source>
</evidence>
<proteinExistence type="predicted"/>
<organism evidence="3 4">
    <name type="scientific">Salinicola endophyticus</name>
    <dbReference type="NCBI Taxonomy" id="1949083"/>
    <lineage>
        <taxon>Bacteria</taxon>
        <taxon>Pseudomonadati</taxon>
        <taxon>Pseudomonadota</taxon>
        <taxon>Gammaproteobacteria</taxon>
        <taxon>Oceanospirillales</taxon>
        <taxon>Halomonadaceae</taxon>
        <taxon>Salinicola</taxon>
    </lineage>
</organism>
<dbReference type="SMART" id="SM00065">
    <property type="entry name" value="GAF"/>
    <property type="match status" value="1"/>
</dbReference>
<dbReference type="EMBL" id="CP035631">
    <property type="protein sequence ID" value="WFF41514.1"/>
    <property type="molecule type" value="Genomic_DNA"/>
</dbReference>
<evidence type="ECO:0000313" key="4">
    <source>
        <dbReference type="Proteomes" id="UP001321526"/>
    </source>
</evidence>
<name>A0ABY8FNP8_9GAMM</name>
<feature type="domain" description="GGDEF" evidence="2">
    <location>
        <begin position="321"/>
        <end position="454"/>
    </location>
</feature>
<dbReference type="InterPro" id="IPR052155">
    <property type="entry name" value="Biofilm_reg_signaling"/>
</dbReference>
<dbReference type="InterPro" id="IPR000160">
    <property type="entry name" value="GGDEF_dom"/>
</dbReference>
<dbReference type="PROSITE" id="PS50887">
    <property type="entry name" value="GGDEF"/>
    <property type="match status" value="1"/>
</dbReference>
<dbReference type="SMART" id="SM00267">
    <property type="entry name" value="GGDEF"/>
    <property type="match status" value="1"/>
</dbReference>
<evidence type="ECO:0000313" key="3">
    <source>
        <dbReference type="EMBL" id="WFF41514.1"/>
    </source>
</evidence>
<dbReference type="CDD" id="cd01949">
    <property type="entry name" value="GGDEF"/>
    <property type="match status" value="1"/>
</dbReference>
<keyword evidence="4" id="KW-1185">Reference proteome</keyword>
<dbReference type="CDD" id="cd00130">
    <property type="entry name" value="PAS"/>
    <property type="match status" value="1"/>
</dbReference>
<evidence type="ECO:0000259" key="2">
    <source>
        <dbReference type="PROSITE" id="PS50887"/>
    </source>
</evidence>
<dbReference type="InterPro" id="IPR013655">
    <property type="entry name" value="PAS_fold_3"/>
</dbReference>
<dbReference type="Proteomes" id="UP001321526">
    <property type="component" value="Chromosome"/>
</dbReference>
<protein>
    <submittedName>
        <fullName evidence="3">Diguanylate cyclase</fullName>
    </submittedName>
</protein>
<dbReference type="PROSITE" id="PS50112">
    <property type="entry name" value="PAS"/>
    <property type="match status" value="1"/>
</dbReference>
<dbReference type="InterPro" id="IPR003018">
    <property type="entry name" value="GAF"/>
</dbReference>
<dbReference type="Gene3D" id="3.30.70.270">
    <property type="match status" value="1"/>
</dbReference>
<dbReference type="InterPro" id="IPR043128">
    <property type="entry name" value="Rev_trsase/Diguanyl_cyclase"/>
</dbReference>
<dbReference type="NCBIfam" id="TIGR00254">
    <property type="entry name" value="GGDEF"/>
    <property type="match status" value="1"/>
</dbReference>
<dbReference type="Pfam" id="PF00990">
    <property type="entry name" value="GGDEF"/>
    <property type="match status" value="1"/>
</dbReference>
<sequence length="456" mass="50104">MGVPAFARGCMVYADLLLDAICVVSAEGRFVSVSAACERIFGYTPEELVGMRMLDLVHEEDRERTRAAAERVMRGGIETHFENRYRRKDGGIAHIMWTARWSAADGVRIGVARDVTALKQAEQRQAAVYAISEAAHLSADLTDLAARIHAIISTLMPAENFTVALHDVERDELSYLYHVDERAAPGASPPMSADTLCGQVIRHGRELLLPAQTEALTAGAARELLNRDGAHSWLGVPLKSADRTIGALVVKSYDNRQSYDEDDRELLQFVSIQVAQAIVRKRLFQRLEYMARYDGLTGLANREAFHERLRAALVSPGPTPNRLALLYLDLDGFKRINDTHGHALGDTLLELAARRLCHAVRESSLVARLGGDEFAVLLQNLRAPAEADSVAANLRNALRQPFDVSGQRLQVGVSIGVAVYPRDGTSAEALLRRADQAMYAEKRASRTAPDTDIDAS</sequence>
<gene>
    <name evidence="3" type="ORF">EVC62_08350</name>
</gene>
<dbReference type="InterPro" id="IPR029016">
    <property type="entry name" value="GAF-like_dom_sf"/>
</dbReference>
<accession>A0ABY8FNP8</accession>
<dbReference type="Gene3D" id="3.30.450.40">
    <property type="match status" value="1"/>
</dbReference>
<dbReference type="Pfam" id="PF08447">
    <property type="entry name" value="PAS_3"/>
    <property type="match status" value="1"/>
</dbReference>
<dbReference type="NCBIfam" id="TIGR00229">
    <property type="entry name" value="sensory_box"/>
    <property type="match status" value="1"/>
</dbReference>
<dbReference type="SUPFAM" id="SSF55781">
    <property type="entry name" value="GAF domain-like"/>
    <property type="match status" value="1"/>
</dbReference>
<dbReference type="Gene3D" id="3.30.450.20">
    <property type="entry name" value="PAS domain"/>
    <property type="match status" value="1"/>
</dbReference>
<dbReference type="InterPro" id="IPR029787">
    <property type="entry name" value="Nucleotide_cyclase"/>
</dbReference>
<dbReference type="Pfam" id="PF01590">
    <property type="entry name" value="GAF"/>
    <property type="match status" value="1"/>
</dbReference>
<dbReference type="SUPFAM" id="SSF55073">
    <property type="entry name" value="Nucleotide cyclase"/>
    <property type="match status" value="1"/>
</dbReference>
<dbReference type="SUPFAM" id="SSF55785">
    <property type="entry name" value="PYP-like sensor domain (PAS domain)"/>
    <property type="match status" value="1"/>
</dbReference>
<dbReference type="PANTHER" id="PTHR44757:SF2">
    <property type="entry name" value="BIOFILM ARCHITECTURE MAINTENANCE PROTEIN MBAA"/>
    <property type="match status" value="1"/>
</dbReference>
<dbReference type="SMART" id="SM00091">
    <property type="entry name" value="PAS"/>
    <property type="match status" value="1"/>
</dbReference>
<dbReference type="InterPro" id="IPR035965">
    <property type="entry name" value="PAS-like_dom_sf"/>
</dbReference>
<dbReference type="InterPro" id="IPR000014">
    <property type="entry name" value="PAS"/>
</dbReference>